<comment type="subunit">
    <text evidence="2 7">Homodimer.</text>
</comment>
<evidence type="ECO:0000256" key="1">
    <source>
        <dbReference type="ARBA" id="ARBA00001933"/>
    </source>
</evidence>
<organism evidence="9 10">
    <name type="scientific">Peribacillus deserti</name>
    <dbReference type="NCBI Taxonomy" id="673318"/>
    <lineage>
        <taxon>Bacteria</taxon>
        <taxon>Bacillati</taxon>
        <taxon>Bacillota</taxon>
        <taxon>Bacilli</taxon>
        <taxon>Bacillales</taxon>
        <taxon>Bacillaceae</taxon>
        <taxon>Peribacillus</taxon>
    </lineage>
</organism>
<dbReference type="InterPro" id="IPR005861">
    <property type="entry name" value="HisP_aminotrans"/>
</dbReference>
<protein>
    <recommendedName>
        <fullName evidence="7">Histidinol-phosphate aminotransferase</fullName>
        <ecNumber evidence="7">2.6.1.9</ecNumber>
    </recommendedName>
    <alternativeName>
        <fullName evidence="7">Imidazole acetol-phosphate transaminase</fullName>
    </alternativeName>
</protein>
<dbReference type="InterPro" id="IPR015422">
    <property type="entry name" value="PyrdxlP-dep_Trfase_small"/>
</dbReference>
<dbReference type="InterPro" id="IPR015424">
    <property type="entry name" value="PyrdxlP-dep_Trfase"/>
</dbReference>
<dbReference type="GO" id="GO:0004400">
    <property type="term" value="F:histidinol-phosphate transaminase activity"/>
    <property type="evidence" value="ECO:0007669"/>
    <property type="project" value="UniProtKB-EC"/>
</dbReference>
<comment type="similarity">
    <text evidence="7">Belongs to the class-II pyridoxal-phosphate-dependent aminotransferase family. Histidinol-phosphate aminotransferase subfamily.</text>
</comment>
<keyword evidence="7" id="KW-0028">Amino-acid biosynthesis</keyword>
<dbReference type="CDD" id="cd00609">
    <property type="entry name" value="AAT_like"/>
    <property type="match status" value="1"/>
</dbReference>
<keyword evidence="6 7" id="KW-0368">Histidine biosynthesis</keyword>
<dbReference type="Pfam" id="PF00155">
    <property type="entry name" value="Aminotran_1_2"/>
    <property type="match status" value="1"/>
</dbReference>
<evidence type="ECO:0000313" key="9">
    <source>
        <dbReference type="EMBL" id="MBM7692640.1"/>
    </source>
</evidence>
<comment type="catalytic activity">
    <reaction evidence="7">
        <text>L-histidinol phosphate + 2-oxoglutarate = 3-(imidazol-4-yl)-2-oxopropyl phosphate + L-glutamate</text>
        <dbReference type="Rhea" id="RHEA:23744"/>
        <dbReference type="ChEBI" id="CHEBI:16810"/>
        <dbReference type="ChEBI" id="CHEBI:29985"/>
        <dbReference type="ChEBI" id="CHEBI:57766"/>
        <dbReference type="ChEBI" id="CHEBI:57980"/>
        <dbReference type="EC" id="2.6.1.9"/>
    </reaction>
</comment>
<dbReference type="PANTHER" id="PTHR43643:SF3">
    <property type="entry name" value="HISTIDINOL-PHOSPHATE AMINOTRANSFERASE"/>
    <property type="match status" value="1"/>
</dbReference>
<dbReference type="Gene3D" id="3.90.1150.10">
    <property type="entry name" value="Aspartate Aminotransferase, domain 1"/>
    <property type="match status" value="1"/>
</dbReference>
<evidence type="ECO:0000256" key="4">
    <source>
        <dbReference type="ARBA" id="ARBA00022679"/>
    </source>
</evidence>
<comment type="cofactor">
    <cofactor evidence="1 7">
        <name>pyridoxal 5'-phosphate</name>
        <dbReference type="ChEBI" id="CHEBI:597326"/>
    </cofactor>
</comment>
<accession>A0ABS2QHY7</accession>
<reference evidence="9 10" key="1">
    <citation type="submission" date="2021-01" db="EMBL/GenBank/DDBJ databases">
        <title>Genomic Encyclopedia of Type Strains, Phase IV (KMG-IV): sequencing the most valuable type-strain genomes for metagenomic binning, comparative biology and taxonomic classification.</title>
        <authorList>
            <person name="Goeker M."/>
        </authorList>
    </citation>
    <scope>NUCLEOTIDE SEQUENCE [LARGE SCALE GENOMIC DNA]</scope>
    <source>
        <strain evidence="9 10">DSM 105482</strain>
    </source>
</reference>
<dbReference type="InterPro" id="IPR004839">
    <property type="entry name" value="Aminotransferase_I/II_large"/>
</dbReference>
<evidence type="ECO:0000256" key="2">
    <source>
        <dbReference type="ARBA" id="ARBA00011738"/>
    </source>
</evidence>
<gene>
    <name evidence="7" type="primary">hisC</name>
    <name evidence="9" type="ORF">JOC77_002070</name>
</gene>
<comment type="pathway">
    <text evidence="7">Amino-acid biosynthesis; L-histidine biosynthesis; L-histidine from 5-phospho-alpha-D-ribose 1-diphosphate: step 7/9.</text>
</comment>
<evidence type="ECO:0000313" key="10">
    <source>
        <dbReference type="Proteomes" id="UP000823486"/>
    </source>
</evidence>
<dbReference type="EMBL" id="JAFBFI010000007">
    <property type="protein sequence ID" value="MBM7692640.1"/>
    <property type="molecule type" value="Genomic_DNA"/>
</dbReference>
<dbReference type="RefSeq" id="WP_204542501.1">
    <property type="nucleotide sequence ID" value="NZ_JAFBFI010000007.1"/>
</dbReference>
<dbReference type="Gene3D" id="3.40.640.10">
    <property type="entry name" value="Type I PLP-dependent aspartate aminotransferase-like (Major domain)"/>
    <property type="match status" value="1"/>
</dbReference>
<keyword evidence="10" id="KW-1185">Reference proteome</keyword>
<feature type="modified residue" description="N6-(pyridoxal phosphate)lysine" evidence="7">
    <location>
        <position position="222"/>
    </location>
</feature>
<feature type="domain" description="Aminotransferase class I/classII large" evidence="8">
    <location>
        <begin position="30"/>
        <end position="349"/>
    </location>
</feature>
<dbReference type="InterPro" id="IPR015421">
    <property type="entry name" value="PyrdxlP-dep_Trfase_major"/>
</dbReference>
<dbReference type="PANTHER" id="PTHR43643">
    <property type="entry name" value="HISTIDINOL-PHOSPHATE AMINOTRANSFERASE 2"/>
    <property type="match status" value="1"/>
</dbReference>
<sequence>MKWKEAILNLKPYQPGRSIDEVKRAYGLKEITKLASNENPFGCSEQAKEVMKNYESSLALYPDGNATVLRSAVSKHLGIQENNLIFGNGSDEIIQVIARSLLYPGVNTVMASPTFPQYKHNAVIEGAEVREVPLADGEHDLDGMLAAIDENTSVVWVCSPNNPTGRYIARDALVDFLRQVPQQVLVVMDEAYFEYVHADDYPDTIKLLEQFQNLIVLRTFSKIYGLASYRVGYGAAHSDLISRLDPAREPFNTNTIGQLAAAAALADQEFIAYCHEMNKKGLAQFYDFCEREGLKFYPSQGNFVLIDVKCQGDEAFQFLMEKGFIVRSGNALGFPTSIRITIGCPEQNLGVIEQLTVFLNRKK</sequence>
<keyword evidence="4 7" id="KW-0808">Transferase</keyword>
<evidence type="ECO:0000256" key="5">
    <source>
        <dbReference type="ARBA" id="ARBA00022898"/>
    </source>
</evidence>
<keyword evidence="5 7" id="KW-0663">Pyridoxal phosphate</keyword>
<evidence type="ECO:0000256" key="3">
    <source>
        <dbReference type="ARBA" id="ARBA00022576"/>
    </source>
</evidence>
<name>A0ABS2QHY7_9BACI</name>
<keyword evidence="3 7" id="KW-0032">Aminotransferase</keyword>
<dbReference type="SUPFAM" id="SSF53383">
    <property type="entry name" value="PLP-dependent transferases"/>
    <property type="match status" value="1"/>
</dbReference>
<dbReference type="HAMAP" id="MF_01023">
    <property type="entry name" value="HisC_aminotrans_2"/>
    <property type="match status" value="1"/>
</dbReference>
<proteinExistence type="inferred from homology"/>
<evidence type="ECO:0000256" key="6">
    <source>
        <dbReference type="ARBA" id="ARBA00023102"/>
    </source>
</evidence>
<dbReference type="NCBIfam" id="TIGR01141">
    <property type="entry name" value="hisC"/>
    <property type="match status" value="1"/>
</dbReference>
<dbReference type="Proteomes" id="UP000823486">
    <property type="component" value="Unassembled WGS sequence"/>
</dbReference>
<dbReference type="InterPro" id="IPR050106">
    <property type="entry name" value="HistidinolP_aminotransfase"/>
</dbReference>
<evidence type="ECO:0000259" key="8">
    <source>
        <dbReference type="Pfam" id="PF00155"/>
    </source>
</evidence>
<dbReference type="EC" id="2.6.1.9" evidence="7"/>
<evidence type="ECO:0000256" key="7">
    <source>
        <dbReference type="HAMAP-Rule" id="MF_01023"/>
    </source>
</evidence>
<comment type="caution">
    <text evidence="9">The sequence shown here is derived from an EMBL/GenBank/DDBJ whole genome shotgun (WGS) entry which is preliminary data.</text>
</comment>